<evidence type="ECO:0000313" key="3">
    <source>
        <dbReference type="Proteomes" id="UP000001494"/>
    </source>
</evidence>
<accession>A0A0H3G7U8</accession>
<dbReference type="eggNOG" id="COG2226">
    <property type="taxonomic scope" value="Bacteria"/>
</dbReference>
<dbReference type="HOGENOM" id="CLU_063642_0_0_5"/>
<dbReference type="Pfam" id="PF01022">
    <property type="entry name" value="HTH_5"/>
    <property type="match status" value="1"/>
</dbReference>
<dbReference type="PROSITE" id="PS50987">
    <property type="entry name" value="HTH_ARSR_2"/>
    <property type="match status" value="1"/>
</dbReference>
<dbReference type="CDD" id="cd02440">
    <property type="entry name" value="AdoMet_MTases"/>
    <property type="match status" value="1"/>
</dbReference>
<dbReference type="InterPro" id="IPR013216">
    <property type="entry name" value="Methyltransf_11"/>
</dbReference>
<dbReference type="GO" id="GO:0008757">
    <property type="term" value="F:S-adenosylmethionine-dependent methyltransferase activity"/>
    <property type="evidence" value="ECO:0007669"/>
    <property type="project" value="InterPro"/>
</dbReference>
<evidence type="ECO:0000313" key="2">
    <source>
        <dbReference type="EMBL" id="AEH63216.1"/>
    </source>
</evidence>
<dbReference type="NCBIfam" id="NF033788">
    <property type="entry name" value="HTH_metalloreg"/>
    <property type="match status" value="1"/>
</dbReference>
<dbReference type="GeneID" id="79904930"/>
<evidence type="ECO:0000259" key="1">
    <source>
        <dbReference type="PROSITE" id="PS50987"/>
    </source>
</evidence>
<dbReference type="SUPFAM" id="SSF53335">
    <property type="entry name" value="S-adenosyl-L-methionine-dependent methyltransferases"/>
    <property type="match status" value="1"/>
</dbReference>
<proteinExistence type="predicted"/>
<name>A0A0H3G7U8_ZYMMA</name>
<dbReference type="CDD" id="cd00090">
    <property type="entry name" value="HTH_ARSR"/>
    <property type="match status" value="1"/>
</dbReference>
<dbReference type="InterPro" id="IPR001845">
    <property type="entry name" value="HTH_ArsR_DNA-bd_dom"/>
</dbReference>
<dbReference type="SMART" id="SM00418">
    <property type="entry name" value="HTH_ARSR"/>
    <property type="match status" value="1"/>
</dbReference>
<dbReference type="AlphaFoldDB" id="A0A0H3G7U8"/>
<dbReference type="InterPro" id="IPR029063">
    <property type="entry name" value="SAM-dependent_MTases_sf"/>
</dbReference>
<organism evidence="2 3">
    <name type="scientific">Zymomonas mobilis subsp. mobilis (strain ATCC 10988 / DSM 424 / LMG 404 / NCIMB 8938 / NRRL B-806 / ZM1)</name>
    <dbReference type="NCBI Taxonomy" id="555217"/>
    <lineage>
        <taxon>Bacteria</taxon>
        <taxon>Pseudomonadati</taxon>
        <taxon>Pseudomonadota</taxon>
        <taxon>Alphaproteobacteria</taxon>
        <taxon>Sphingomonadales</taxon>
        <taxon>Zymomonadaceae</taxon>
        <taxon>Zymomonas</taxon>
    </lineage>
</organism>
<dbReference type="Pfam" id="PF08241">
    <property type="entry name" value="Methyltransf_11"/>
    <property type="match status" value="1"/>
</dbReference>
<dbReference type="PRINTS" id="PR00778">
    <property type="entry name" value="HTHARSR"/>
</dbReference>
<dbReference type="RefSeq" id="WP_011241489.1">
    <property type="nucleotide sequence ID" value="NC_017262.1"/>
</dbReference>
<dbReference type="Gene3D" id="3.40.50.150">
    <property type="entry name" value="Vaccinia Virus protein VP39"/>
    <property type="match status" value="1"/>
</dbReference>
<dbReference type="InterPro" id="IPR011991">
    <property type="entry name" value="ArsR-like_HTH"/>
</dbReference>
<dbReference type="InterPro" id="IPR050508">
    <property type="entry name" value="Methyltransf_Superfamily"/>
</dbReference>
<dbReference type="PANTHER" id="PTHR42912:SF93">
    <property type="entry name" value="N6-ADENOSINE-METHYLTRANSFERASE TMT1A"/>
    <property type="match status" value="1"/>
</dbReference>
<dbReference type="EMBL" id="CP002850">
    <property type="protein sequence ID" value="AEH63216.1"/>
    <property type="molecule type" value="Genomic_DNA"/>
</dbReference>
<dbReference type="OrthoDB" id="9789575at2"/>
<dbReference type="Proteomes" id="UP000001494">
    <property type="component" value="Chromosome"/>
</dbReference>
<dbReference type="Gene3D" id="1.10.10.10">
    <property type="entry name" value="Winged helix-like DNA-binding domain superfamily/Winged helix DNA-binding domain"/>
    <property type="match status" value="1"/>
</dbReference>
<protein>
    <submittedName>
        <fullName evidence="2">Transcriptional regulator, ArsR family</fullName>
    </submittedName>
</protein>
<dbReference type="InterPro" id="IPR036388">
    <property type="entry name" value="WH-like_DNA-bd_sf"/>
</dbReference>
<dbReference type="eggNOG" id="COG0640">
    <property type="taxonomic scope" value="Bacteria"/>
</dbReference>
<gene>
    <name evidence="2" type="ordered locus">Zmob_1396</name>
</gene>
<dbReference type="KEGG" id="zmm:Zmob_1396"/>
<reference evidence="2 3" key="1">
    <citation type="journal article" date="2011" name="J. Bacteriol.">
        <title>Genome sequence of the ethanol-producing Zymomonas mobilis subsp. mobilis lectotype strain ATCC 10988.</title>
        <authorList>
            <person name="Pappas K.M."/>
            <person name="Kouvelis V.N."/>
            <person name="Saunders E."/>
            <person name="Brettin T.S."/>
            <person name="Bruce D."/>
            <person name="Detter C."/>
            <person name="Balakireva M."/>
            <person name="Han C.S."/>
            <person name="Savvakis G."/>
            <person name="Kyrpides N.C."/>
            <person name="Typas M.A."/>
        </authorList>
    </citation>
    <scope>NUCLEOTIDE SEQUENCE [LARGE SCALE GENOMIC DNA]</scope>
    <source>
        <strain evidence="3">ATCC 10988 / DSM 424 / CCUG 17860 / LMG 404 / NCIMB 8938 / NRRL B-806 / ZM1</strain>
    </source>
</reference>
<sequence length="314" mass="35355">MDDLLAIFRALTDPTRIRILLLLHEMELSIGEIAQILGQSQPRVSRHVKVLVDAGLVVRRKEGSWVFLHLGKKERLQPLFSALDIWDQEKSWRNTDHARLKAVLLDRAAAASRYFEAHAPEWDSIRSMHVAESEVEQAILSIIGDRKIGRLVDIGTGTGRMLELLGSQADKMIGVDRSPEMLRIARTKLTGKNLPQASLCQGDMYALPLEKKSADWVILHQVLHYAQQPALAIEEAARVLDKNGHLLIIDFASHDKEELRLNNAHARLGFSDDQINEWFLSSGLMTQKIEQLKGGSLTVKLWLATRSDSLSRKS</sequence>
<dbReference type="SUPFAM" id="SSF46785">
    <property type="entry name" value="Winged helix' DNA-binding domain"/>
    <property type="match status" value="1"/>
</dbReference>
<feature type="domain" description="HTH arsR-type" evidence="1">
    <location>
        <begin position="1"/>
        <end position="90"/>
    </location>
</feature>
<dbReference type="PANTHER" id="PTHR42912">
    <property type="entry name" value="METHYLTRANSFERASE"/>
    <property type="match status" value="1"/>
</dbReference>
<dbReference type="GO" id="GO:0003700">
    <property type="term" value="F:DNA-binding transcription factor activity"/>
    <property type="evidence" value="ECO:0007669"/>
    <property type="project" value="InterPro"/>
</dbReference>
<dbReference type="InterPro" id="IPR036390">
    <property type="entry name" value="WH_DNA-bd_sf"/>
</dbReference>